<accession>A0A0M3KBE5</accession>
<dbReference type="Proteomes" id="UP000267096">
    <property type="component" value="Unassembled WGS sequence"/>
</dbReference>
<protein>
    <submittedName>
        <fullName evidence="1 3">Uncharacterized protein</fullName>
    </submittedName>
</protein>
<reference evidence="3" key="1">
    <citation type="submission" date="2017-02" db="UniProtKB">
        <authorList>
            <consortium name="WormBaseParasite"/>
        </authorList>
    </citation>
    <scope>IDENTIFICATION</scope>
</reference>
<dbReference type="EMBL" id="UYRR01034457">
    <property type="protein sequence ID" value="VDK61112.1"/>
    <property type="molecule type" value="Genomic_DNA"/>
</dbReference>
<dbReference type="OrthoDB" id="5835957at2759"/>
<evidence type="ECO:0000313" key="3">
    <source>
        <dbReference type="WBParaSite" id="ASIM_0001829201-mRNA-1"/>
    </source>
</evidence>
<reference evidence="1 2" key="2">
    <citation type="submission" date="2018-11" db="EMBL/GenBank/DDBJ databases">
        <authorList>
            <consortium name="Pathogen Informatics"/>
        </authorList>
    </citation>
    <scope>NUCLEOTIDE SEQUENCE [LARGE SCALE GENOMIC DNA]</scope>
</reference>
<dbReference type="WBParaSite" id="ASIM_0001829201-mRNA-1">
    <property type="protein sequence ID" value="ASIM_0001829201-mRNA-1"/>
    <property type="gene ID" value="ASIM_0001829201"/>
</dbReference>
<keyword evidence="2" id="KW-1185">Reference proteome</keyword>
<gene>
    <name evidence="1" type="ORF">ASIM_LOCUS17693</name>
</gene>
<organism evidence="3">
    <name type="scientific">Anisakis simplex</name>
    <name type="common">Herring worm</name>
    <dbReference type="NCBI Taxonomy" id="6269"/>
    <lineage>
        <taxon>Eukaryota</taxon>
        <taxon>Metazoa</taxon>
        <taxon>Ecdysozoa</taxon>
        <taxon>Nematoda</taxon>
        <taxon>Chromadorea</taxon>
        <taxon>Rhabditida</taxon>
        <taxon>Spirurina</taxon>
        <taxon>Ascaridomorpha</taxon>
        <taxon>Ascaridoidea</taxon>
        <taxon>Anisakidae</taxon>
        <taxon>Anisakis</taxon>
        <taxon>Anisakis simplex complex</taxon>
    </lineage>
</organism>
<proteinExistence type="predicted"/>
<evidence type="ECO:0000313" key="1">
    <source>
        <dbReference type="EMBL" id="VDK61112.1"/>
    </source>
</evidence>
<name>A0A0M3KBE5_ANISI</name>
<evidence type="ECO:0000313" key="2">
    <source>
        <dbReference type="Proteomes" id="UP000267096"/>
    </source>
</evidence>
<sequence length="297" mass="31815">MKDDTTSESMQQAHELIERSCLVDSHHLYQITAGCLASSDAVSVCSEQSSRSFLGLRQRAAASQASTGLLELTRCVSNVQGGGCLEAGMGTSMTDSAISKDTATTSSVARTTNRSIMFDSAIGTDLVSSEDESCNAAISSSSLHHCSIAYIPSTSNPSIIRRTNLKLISEDQHSDQSISERSLEWFEDEFGDDDGEAFAESFAEFGIKSLGDGQGIAFDLDNAVRLNTSQAADCTPQTKAKAITSLDIPGCASSTNSPKLDIEVYACGTFFRFTSCSVIFSYQCGDISKGTSLWIWW</sequence>
<dbReference type="PROSITE" id="PS51257">
    <property type="entry name" value="PROKAR_LIPOPROTEIN"/>
    <property type="match status" value="1"/>
</dbReference>
<dbReference type="AlphaFoldDB" id="A0A0M3KBE5"/>